<dbReference type="InterPro" id="IPR026059">
    <property type="entry name" value="Rab3GAP2"/>
</dbReference>
<reference evidence="8" key="1">
    <citation type="submission" date="2021-01" db="UniProtKB">
        <authorList>
            <consortium name="EnsemblMetazoa"/>
        </authorList>
    </citation>
    <scope>IDENTIFICATION</scope>
    <source>
        <strain evidence="8">DH4</strain>
    </source>
</reference>
<dbReference type="GO" id="GO:0005096">
    <property type="term" value="F:GTPase activator activity"/>
    <property type="evidence" value="ECO:0007669"/>
    <property type="project" value="UniProtKB-KW"/>
</dbReference>
<feature type="domain" description="Rab3-GAP regulatory subunit N-terminal" evidence="6">
    <location>
        <begin position="38"/>
        <end position="461"/>
    </location>
</feature>
<evidence type="ECO:0000256" key="5">
    <source>
        <dbReference type="SAM" id="MobiDB-lite"/>
    </source>
</evidence>
<protein>
    <submittedName>
        <fullName evidence="10">Rab3 GTPase-activating protein non-catalytic subunit isoform X1</fullName>
    </submittedName>
</protein>
<evidence type="ECO:0000313" key="8">
    <source>
        <dbReference type="EnsemblMetazoa" id="XP_026301929"/>
    </source>
</evidence>
<dbReference type="Pfam" id="PF14656">
    <property type="entry name" value="RAB3GAP2_C"/>
    <property type="match status" value="1"/>
</dbReference>
<evidence type="ECO:0000259" key="7">
    <source>
        <dbReference type="Pfam" id="PF14656"/>
    </source>
</evidence>
<keyword evidence="4" id="KW-0963">Cytoplasm</keyword>
<dbReference type="KEGG" id="ame:100578281"/>
<dbReference type="EnsemblMetazoa" id="XM_026446144">
    <property type="protein sequence ID" value="XP_026301929"/>
    <property type="gene ID" value="LOC100578281"/>
</dbReference>
<gene>
    <name evidence="10" type="primary">LOC100578281</name>
</gene>
<reference evidence="10" key="2">
    <citation type="submission" date="2025-04" db="UniProtKB">
        <authorList>
            <consortium name="RefSeq"/>
        </authorList>
    </citation>
    <scope>IDENTIFICATION</scope>
    <source>
        <strain evidence="10">DH4</strain>
        <tissue evidence="10">Whole body</tissue>
    </source>
</reference>
<dbReference type="CTD" id="34626"/>
<dbReference type="OrthoDB" id="2019917at2759"/>
<dbReference type="PANTHER" id="PTHR12472">
    <property type="entry name" value="RAB3-GAP REGULATORY DOMAIN"/>
    <property type="match status" value="1"/>
</dbReference>
<dbReference type="InterPro" id="IPR029257">
    <property type="entry name" value="RAB3GAP2_C"/>
</dbReference>
<keyword evidence="9" id="KW-1185">Reference proteome</keyword>
<evidence type="ECO:0000256" key="1">
    <source>
        <dbReference type="ARBA" id="ARBA00004496"/>
    </source>
</evidence>
<accession>A0A7M7MW93</accession>
<reference evidence="9" key="3">
    <citation type="submission" date="2025-05" db="UniProtKB">
        <authorList>
            <consortium name="RefSeq"/>
        </authorList>
    </citation>
    <scope>NUCLEOTIDE SEQUENCE [LARGE SCALE GENOMIC DNA]</scope>
    <source>
        <strain evidence="9">DH4</strain>
    </source>
</reference>
<keyword evidence="3" id="KW-0343">GTPase activation</keyword>
<evidence type="ECO:0000259" key="6">
    <source>
        <dbReference type="Pfam" id="PF14655"/>
    </source>
</evidence>
<evidence type="ECO:0000313" key="10">
    <source>
        <dbReference type="RefSeq" id="XP_026301929.1"/>
    </source>
</evidence>
<evidence type="ECO:0000256" key="3">
    <source>
        <dbReference type="ARBA" id="ARBA00022468"/>
    </source>
</evidence>
<comment type="similarity">
    <text evidence="2">Belongs to the Rab3-GAP regulatory subunit family.</text>
</comment>
<sequence>MSCQIKGIANLTNISNIKELLFGESTRKLDIPQDELPLQDCFISLSSTGDVLAMAYNTKMIILISRWDSLEQDEAKNKFHMIWYGEIAKEINEWITSVICLPLLSLGKASSGTNPDWTCIIVGFNTGFIRFYTETGALLLGEQLHNEPVVGLKCQSFRSPKHSGDTGLSEEVHVTYNSVVCVLQGFPLFSTLRACRNHLARVQANCDDLPPITNLSYKKWGYKSQDIVNDSEVIGTTSVNSFDHLMTASICGGYNASYRSSAPQHNLVLATGKRPFVGFHYALEGGSVPVLSDVAIAMASKLANAIGTAVPWFPLNWGNSKHQASLEVSKTSIHEPIEPMTCRFGLSDVTREGYSIISSPNKALSVILDAMGRVLLIDNKCCIAIRMWKGYRDAQCGWIEVEEEKHSGMHKAFTKFKQTPQLRSAFFLVIYAPKKGIIDIWSTQQGPKITTFTASKHGRLLYINYGLLGVNDNIHISKNKPQYSCVFMDPLGGLKEITVPFHFALNSKNGKRARDIHLLKKLKTFLREEEFEYEKLISEIENVCSDLKTNEIKVQTLEMLMSNKNIIPDALLTAKNCFTKKLDEYDKEEMEPTTKTLYLLTTQLQQIITFYKYIESQFNTLENNTSIDYNNSNLNTRSLASTLLTSEREVHRFFELFNKINSYKNSVFNSECKVKFKEDGKIFSDFLSCFEFGTLGFIDVKKDIKIEKEDNISRLMYEGCIHSCDKIEIWKEAAKNSNIEPFVFIKFALIYWLNKQQNSCLEIELKFRMKQFTQLLHAICSIADIEDICAEYNEISLWWKKVRNILLNSTNSFNALSAALMCRAVAISIERYKEKYNNKVEENNDQERKDIKSENDSEKLKQQQNYVNNVKSDDEIYNLTNEWENVTKDSCQFTLLIGNLEDITILDAIVSQQPPLDTTLQFFALPFVKFDISLGSVLSKGKGSVSEIVAKWIASTGIDPSELIDTTDTEFDHMQTTNDFLELPNSSDEICNVDVSQFDLKKPFSIFSDIKNEDKDNINITACILEKIKLLKCHFPYSLTSSVLLANICWEFAMSWNKDISQLKSLEAALSVLRQIPMKRMRHGVCCLLWSVHMKKRMELVAKLINKLGKLPKERLCMQEIGLSDIQIIAFLQHCVTFLEIFIDSEILETGENIIIKSEEIWEGCTSSPQPFAALAISQTPAWYDLIMLHIQLANVLYMMAYFNLKVIKPLNNLFESVVQPYFFQTMSDKVMLTWYRDDKRDNLRTTFLCRIITASMDFIHQETIDGKITSSVQAVQWMSKCQTLASIWKINNDELRIYQVCQLYVNGFDRLAEEVVTAVNDVEKLAEDLLPIAARRMMAYLSKSPDLLEEVSRISPTLTKYLESLDVPEIICTNCSNDDTIELIRRVSRHLPETHSNYHLAQLMLDAVFIYEGTT</sequence>
<evidence type="ECO:0000313" key="9">
    <source>
        <dbReference type="Proteomes" id="UP000005203"/>
    </source>
</evidence>
<dbReference type="GO" id="GO:0005737">
    <property type="term" value="C:cytoplasm"/>
    <property type="evidence" value="ECO:0007669"/>
    <property type="project" value="UniProtKB-SubCell"/>
</dbReference>
<comment type="subcellular location">
    <subcellularLocation>
        <location evidence="1">Cytoplasm</location>
    </subcellularLocation>
</comment>
<name>A0A7M7MW93_APIME</name>
<accession>A0A8B8HH12</accession>
<dbReference type="Proteomes" id="UP000005203">
    <property type="component" value="Linkage group LG1"/>
</dbReference>
<dbReference type="InterPro" id="IPR032839">
    <property type="entry name" value="RAB3GAP_N"/>
</dbReference>
<dbReference type="RefSeq" id="XP_026301929.1">
    <property type="nucleotide sequence ID" value="XM_026446144.1"/>
</dbReference>
<evidence type="ECO:0000256" key="2">
    <source>
        <dbReference type="ARBA" id="ARBA00008153"/>
    </source>
</evidence>
<dbReference type="GeneID" id="100578281"/>
<proteinExistence type="inferred from homology"/>
<organism evidence="8">
    <name type="scientific">Apis mellifera</name>
    <name type="common">Honeybee</name>
    <dbReference type="NCBI Taxonomy" id="7460"/>
    <lineage>
        <taxon>Eukaryota</taxon>
        <taxon>Metazoa</taxon>
        <taxon>Ecdysozoa</taxon>
        <taxon>Arthropoda</taxon>
        <taxon>Hexapoda</taxon>
        <taxon>Insecta</taxon>
        <taxon>Pterygota</taxon>
        <taxon>Neoptera</taxon>
        <taxon>Endopterygota</taxon>
        <taxon>Hymenoptera</taxon>
        <taxon>Apocrita</taxon>
        <taxon>Aculeata</taxon>
        <taxon>Apoidea</taxon>
        <taxon>Anthophila</taxon>
        <taxon>Apidae</taxon>
        <taxon>Apis</taxon>
    </lineage>
</organism>
<dbReference type="PANTHER" id="PTHR12472:SF0">
    <property type="entry name" value="RAB3 GTPASE-ACTIVATING PROTEIN NON-CATALYTIC SUBUNIT"/>
    <property type="match status" value="1"/>
</dbReference>
<feature type="region of interest" description="Disordered" evidence="5">
    <location>
        <begin position="840"/>
        <end position="859"/>
    </location>
</feature>
<dbReference type="Pfam" id="PF14655">
    <property type="entry name" value="RAB3GAP2_N"/>
    <property type="match status" value="1"/>
</dbReference>
<feature type="domain" description="Rab3GAP regulatory subunit C-terminal" evidence="7">
    <location>
        <begin position="745"/>
        <end position="1393"/>
    </location>
</feature>
<evidence type="ECO:0000256" key="4">
    <source>
        <dbReference type="ARBA" id="ARBA00022490"/>
    </source>
</evidence>